<dbReference type="EMBL" id="VDMD01000066">
    <property type="protein sequence ID" value="TRM56550.1"/>
    <property type="molecule type" value="Genomic_DNA"/>
</dbReference>
<name>A0A550BVH5_9AGAR</name>
<dbReference type="STRING" id="97359.A0A550BVH5"/>
<dbReference type="FunFam" id="3.40.50.720:FF:000245">
    <property type="entry name" value="Short chain dehydrogenase, putative"/>
    <property type="match status" value="1"/>
</dbReference>
<evidence type="ECO:0000256" key="3">
    <source>
        <dbReference type="ARBA" id="ARBA00023002"/>
    </source>
</evidence>
<dbReference type="PRINTS" id="PR00081">
    <property type="entry name" value="GDHRDH"/>
</dbReference>
<dbReference type="OrthoDB" id="1669814at2759"/>
<organism evidence="4 5">
    <name type="scientific">Schizophyllum amplum</name>
    <dbReference type="NCBI Taxonomy" id="97359"/>
    <lineage>
        <taxon>Eukaryota</taxon>
        <taxon>Fungi</taxon>
        <taxon>Dikarya</taxon>
        <taxon>Basidiomycota</taxon>
        <taxon>Agaricomycotina</taxon>
        <taxon>Agaricomycetes</taxon>
        <taxon>Agaricomycetidae</taxon>
        <taxon>Agaricales</taxon>
        <taxon>Schizophyllaceae</taxon>
        <taxon>Schizophyllum</taxon>
    </lineage>
</organism>
<dbReference type="Gene3D" id="3.40.50.720">
    <property type="entry name" value="NAD(P)-binding Rossmann-like Domain"/>
    <property type="match status" value="1"/>
</dbReference>
<dbReference type="PROSITE" id="PS00061">
    <property type="entry name" value="ADH_SHORT"/>
    <property type="match status" value="1"/>
</dbReference>
<dbReference type="PANTHER" id="PTHR43008">
    <property type="entry name" value="BENZIL REDUCTASE"/>
    <property type="match status" value="1"/>
</dbReference>
<evidence type="ECO:0000313" key="5">
    <source>
        <dbReference type="Proteomes" id="UP000320762"/>
    </source>
</evidence>
<gene>
    <name evidence="4" type="ORF">BD626DRAFT_413709</name>
</gene>
<evidence type="ECO:0000256" key="1">
    <source>
        <dbReference type="ARBA" id="ARBA00006484"/>
    </source>
</evidence>
<comment type="similarity">
    <text evidence="1">Belongs to the short-chain dehydrogenases/reductases (SDR) family.</text>
</comment>
<sequence>MSPHDAVSTSIREPTVAELFSLKGRTAIVTGGGRGLGITLAGAYLEAGADVYCVDVLPAAASPEEWDRLMAKAKDAGLALGYRQLDITDQTRVNEVFREIAKEAPSPVRVLMAAAGIQHESDAIAYDEKDVRRVIDVNVVGTFNTVQAAARLMQQHDLGGSIAMIASMSATIANRGLTCVPYNSSKAALVQMARTLAMEWAPSIRVNTLSPGYIKTILTERLMADRPGVSERWEGDNPLGRMSLPYEYKGPAIFLASDASSFCNGFDLRCDGGHAAW</sequence>
<keyword evidence="5" id="KW-1185">Reference proteome</keyword>
<dbReference type="InterPro" id="IPR002347">
    <property type="entry name" value="SDR_fam"/>
</dbReference>
<dbReference type="InterPro" id="IPR020904">
    <property type="entry name" value="Sc_DH/Rdtase_CS"/>
</dbReference>
<dbReference type="PRINTS" id="PR00080">
    <property type="entry name" value="SDRFAMILY"/>
</dbReference>
<dbReference type="PANTHER" id="PTHR43008:SF9">
    <property type="entry name" value="OXIDOREDUCTASE"/>
    <property type="match status" value="1"/>
</dbReference>
<dbReference type="AlphaFoldDB" id="A0A550BVH5"/>
<dbReference type="Proteomes" id="UP000320762">
    <property type="component" value="Unassembled WGS sequence"/>
</dbReference>
<accession>A0A550BVH5</accession>
<comment type="caution">
    <text evidence="4">The sequence shown here is derived from an EMBL/GenBank/DDBJ whole genome shotgun (WGS) entry which is preliminary data.</text>
</comment>
<proteinExistence type="inferred from homology"/>
<evidence type="ECO:0000256" key="2">
    <source>
        <dbReference type="ARBA" id="ARBA00022857"/>
    </source>
</evidence>
<dbReference type="Pfam" id="PF13561">
    <property type="entry name" value="adh_short_C2"/>
    <property type="match status" value="1"/>
</dbReference>
<keyword evidence="2" id="KW-0521">NADP</keyword>
<dbReference type="InterPro" id="IPR036291">
    <property type="entry name" value="NAD(P)-bd_dom_sf"/>
</dbReference>
<reference evidence="4 5" key="1">
    <citation type="journal article" date="2019" name="New Phytol.">
        <title>Comparative genomics reveals unique wood-decay strategies and fruiting body development in the Schizophyllaceae.</title>
        <authorList>
            <person name="Almasi E."/>
            <person name="Sahu N."/>
            <person name="Krizsan K."/>
            <person name="Balint B."/>
            <person name="Kovacs G.M."/>
            <person name="Kiss B."/>
            <person name="Cseklye J."/>
            <person name="Drula E."/>
            <person name="Henrissat B."/>
            <person name="Nagy I."/>
            <person name="Chovatia M."/>
            <person name="Adam C."/>
            <person name="LaButti K."/>
            <person name="Lipzen A."/>
            <person name="Riley R."/>
            <person name="Grigoriev I.V."/>
            <person name="Nagy L.G."/>
        </authorList>
    </citation>
    <scope>NUCLEOTIDE SEQUENCE [LARGE SCALE GENOMIC DNA]</scope>
    <source>
        <strain evidence="4 5">NL-1724</strain>
    </source>
</reference>
<keyword evidence="3" id="KW-0560">Oxidoreductase</keyword>
<dbReference type="GO" id="GO:0050664">
    <property type="term" value="F:oxidoreductase activity, acting on NAD(P)H, oxygen as acceptor"/>
    <property type="evidence" value="ECO:0007669"/>
    <property type="project" value="TreeGrafter"/>
</dbReference>
<dbReference type="SUPFAM" id="SSF51735">
    <property type="entry name" value="NAD(P)-binding Rossmann-fold domains"/>
    <property type="match status" value="1"/>
</dbReference>
<evidence type="ECO:0000313" key="4">
    <source>
        <dbReference type="EMBL" id="TRM56550.1"/>
    </source>
</evidence>
<protein>
    <submittedName>
        <fullName evidence="4">Uncharacterized protein</fullName>
    </submittedName>
</protein>
<dbReference type="GO" id="GO:0016616">
    <property type="term" value="F:oxidoreductase activity, acting on the CH-OH group of donors, NAD or NADP as acceptor"/>
    <property type="evidence" value="ECO:0007669"/>
    <property type="project" value="UniProtKB-ARBA"/>
</dbReference>